<feature type="domain" description="Helicase C-terminal" evidence="4">
    <location>
        <begin position="476"/>
        <end position="630"/>
    </location>
</feature>
<evidence type="ECO:0000259" key="3">
    <source>
        <dbReference type="PROSITE" id="PS51192"/>
    </source>
</evidence>
<keyword evidence="1" id="KW-0547">Nucleotide-binding</keyword>
<dbReference type="InterPro" id="IPR027417">
    <property type="entry name" value="P-loop_NTPase"/>
</dbReference>
<dbReference type="SMART" id="SM00490">
    <property type="entry name" value="HELICc"/>
    <property type="match status" value="1"/>
</dbReference>
<dbReference type="PANTHER" id="PTHR47957">
    <property type="entry name" value="ATP-DEPENDENT HELICASE HRQ1"/>
    <property type="match status" value="1"/>
</dbReference>
<dbReference type="OrthoDB" id="18781at2759"/>
<dbReference type="Pfam" id="PF09369">
    <property type="entry name" value="MZB"/>
    <property type="match status" value="1"/>
</dbReference>
<dbReference type="PROSITE" id="PS51192">
    <property type="entry name" value="HELICASE_ATP_BIND_1"/>
    <property type="match status" value="1"/>
</dbReference>
<dbReference type="InterPro" id="IPR014001">
    <property type="entry name" value="Helicase_ATP-bd"/>
</dbReference>
<dbReference type="EMBL" id="KI913331">
    <property type="protein sequence ID" value="ETV64305.1"/>
    <property type="molecule type" value="Genomic_DNA"/>
</dbReference>
<dbReference type="VEuPathDB" id="FungiDB:H257_18783"/>
<dbReference type="GO" id="GO:0003676">
    <property type="term" value="F:nucleic acid binding"/>
    <property type="evidence" value="ECO:0007669"/>
    <property type="project" value="InterPro"/>
</dbReference>
<evidence type="ECO:0000313" key="5">
    <source>
        <dbReference type="EMBL" id="ETV64305.1"/>
    </source>
</evidence>
<dbReference type="Gene3D" id="3.40.50.300">
    <property type="entry name" value="P-loop containing nucleotide triphosphate hydrolases"/>
    <property type="match status" value="2"/>
</dbReference>
<dbReference type="InterPro" id="IPR001650">
    <property type="entry name" value="Helicase_C-like"/>
</dbReference>
<organism evidence="5">
    <name type="scientific">Aphanomyces astaci</name>
    <name type="common">Crayfish plague agent</name>
    <dbReference type="NCBI Taxonomy" id="112090"/>
    <lineage>
        <taxon>Eukaryota</taxon>
        <taxon>Sar</taxon>
        <taxon>Stramenopiles</taxon>
        <taxon>Oomycota</taxon>
        <taxon>Saprolegniomycetes</taxon>
        <taxon>Saprolegniales</taxon>
        <taxon>Verrucalvaceae</taxon>
        <taxon>Aphanomyces</taxon>
    </lineage>
</organism>
<dbReference type="GO" id="GO:0043138">
    <property type="term" value="F:3'-5' DNA helicase activity"/>
    <property type="evidence" value="ECO:0007669"/>
    <property type="project" value="TreeGrafter"/>
</dbReference>
<dbReference type="Pfam" id="PF00271">
    <property type="entry name" value="Helicase_C"/>
    <property type="match status" value="1"/>
</dbReference>
<feature type="domain" description="Helicase ATP-binding" evidence="3">
    <location>
        <begin position="226"/>
        <end position="407"/>
    </location>
</feature>
<evidence type="ECO:0000259" key="4">
    <source>
        <dbReference type="PROSITE" id="PS51194"/>
    </source>
</evidence>
<dbReference type="InterPro" id="IPR018973">
    <property type="entry name" value="MZB"/>
</dbReference>
<evidence type="ECO:0008006" key="6">
    <source>
        <dbReference type="Google" id="ProtNLM"/>
    </source>
</evidence>
<dbReference type="CDD" id="cd18797">
    <property type="entry name" value="SF2_C_Hrq"/>
    <property type="match status" value="1"/>
</dbReference>
<dbReference type="STRING" id="112090.W4F9Y2"/>
<dbReference type="GO" id="GO:0005634">
    <property type="term" value="C:nucleus"/>
    <property type="evidence" value="ECO:0007669"/>
    <property type="project" value="TreeGrafter"/>
</dbReference>
<sequence>MSKRKKPAASPTDALPTASAEASAPWIQRFQLLDSCYCFLVGKKAIPSLKTIVSLAAHLSGNPSSLEVSHVRQMVSIGVVKLDIQARDKVIVQDDFNPAAVDPHETIELVQFPDAPHPSKRASTKRMLLFQHALQTTTIDLANVPKFEPLKRLKSTSSQPSASSPIPYLNTLMQASYYDGQVVHIETIPSRAARFGDRQLQDLGVCDTVCRSVLFEKIYSHQSEAIQAILEGHHVVISTSTSSGKSMVYNVPVAHALSTSNSTAFYLFPTKALAQDQVQSFRTFLTRCDGLDASLCATYDGDTPMAARAGLRKSARVFFTNPDMLHVSILPQHKAWRTVLSRLKLVVIDEAHMYRGIFGSHVANILRRLFRLCYVYGSSPQVVCCSASIQNPRQHFSWLVPHQSLQPAARTPDDDPSPNTNASPEVTVIEQDKDGSPCGTKHFVVWRPTPPPVTSFDPNEPHNPDLTGSTIFQSAQILATLVAAKVPTIAFCRGRKLTELVVEYTHNILRRQNQSHLIPRVKGYRGGYSVESRRAIEAQLFRHELLGVVATNALELGIDIGSLECTLHLGYPPSIASMWQQAGRAGRSGHDSMAVIVCFDSPLDAYNTALGSAMFAKPPEPVVLDPTNLFVVKQHLQCASLEMDLLSPRSGTLDIDRVMFTRHVDEIVVEMASAGQLMALGDQRGFRVPAKISLQDMTIRDISSENYSVVDVLNDNTVIDTIPGNRVFFQVYPTAAYLHQGREYLITRVDTAAKIVLAKQSPSRLKYYTCCRDFTDIDISTTFLPSVAYSSHVHLGIAHATTYVVGCYSLEKRTQKILNRTDFSLPPMEADGHAVWMDIPIHVGGPSKGLRDPIRDALHGVNHLILAVIPHFMLVDGKDLATEHVTKLETRARPSRVIVYETCQGGVGIVQRVATLFPQIVACAKSIVDTCDCVDGCPRCIHSPHCSELNLAVSKPGAIAVLAYMAGLLLCP</sequence>
<proteinExistence type="predicted"/>
<gene>
    <name evidence="5" type="ORF">H257_18783</name>
</gene>
<accession>W4F9Y2</accession>
<dbReference type="InterPro" id="IPR011545">
    <property type="entry name" value="DEAD/DEAH_box_helicase_dom"/>
</dbReference>
<dbReference type="PANTHER" id="PTHR47957:SF3">
    <property type="entry name" value="ATP-DEPENDENT HELICASE HRQ1"/>
    <property type="match status" value="1"/>
</dbReference>
<dbReference type="GO" id="GO:0036297">
    <property type="term" value="P:interstrand cross-link repair"/>
    <property type="evidence" value="ECO:0007669"/>
    <property type="project" value="TreeGrafter"/>
</dbReference>
<evidence type="ECO:0000256" key="1">
    <source>
        <dbReference type="ARBA" id="ARBA00022741"/>
    </source>
</evidence>
<dbReference type="AlphaFoldDB" id="W4F9Y2"/>
<dbReference type="PROSITE" id="PS51194">
    <property type="entry name" value="HELICASE_CTER"/>
    <property type="match status" value="1"/>
</dbReference>
<dbReference type="Pfam" id="PF00270">
    <property type="entry name" value="DEAD"/>
    <property type="match status" value="1"/>
</dbReference>
<reference evidence="5" key="1">
    <citation type="submission" date="2013-12" db="EMBL/GenBank/DDBJ databases">
        <title>The Genome Sequence of Aphanomyces astaci APO3.</title>
        <authorList>
            <consortium name="The Broad Institute Genomics Platform"/>
            <person name="Russ C."/>
            <person name="Tyler B."/>
            <person name="van West P."/>
            <person name="Dieguez-Uribeondo J."/>
            <person name="Young S.K."/>
            <person name="Zeng Q."/>
            <person name="Gargeya S."/>
            <person name="Fitzgerald M."/>
            <person name="Abouelleil A."/>
            <person name="Alvarado L."/>
            <person name="Chapman S.B."/>
            <person name="Gainer-Dewar J."/>
            <person name="Goldberg J."/>
            <person name="Griggs A."/>
            <person name="Gujja S."/>
            <person name="Hansen M."/>
            <person name="Howarth C."/>
            <person name="Imamovic A."/>
            <person name="Ireland A."/>
            <person name="Larimer J."/>
            <person name="McCowan C."/>
            <person name="Murphy C."/>
            <person name="Pearson M."/>
            <person name="Poon T.W."/>
            <person name="Priest M."/>
            <person name="Roberts A."/>
            <person name="Saif S."/>
            <person name="Shea T."/>
            <person name="Sykes S."/>
            <person name="Wortman J."/>
            <person name="Nusbaum C."/>
            <person name="Birren B."/>
        </authorList>
    </citation>
    <scope>NUCLEOTIDE SEQUENCE [LARGE SCALE GENOMIC DNA]</scope>
    <source>
        <strain evidence="5">APO3</strain>
    </source>
</reference>
<dbReference type="CDD" id="cd17923">
    <property type="entry name" value="DEXHc_Hrq1-like"/>
    <property type="match status" value="1"/>
</dbReference>
<name>W4F9Y2_APHAT</name>
<dbReference type="SMART" id="SM00487">
    <property type="entry name" value="DEXDc"/>
    <property type="match status" value="1"/>
</dbReference>
<dbReference type="RefSeq" id="XP_009846208.1">
    <property type="nucleotide sequence ID" value="XM_009847906.1"/>
</dbReference>
<keyword evidence="2" id="KW-0067">ATP-binding</keyword>
<dbReference type="GO" id="GO:0005524">
    <property type="term" value="F:ATP binding"/>
    <property type="evidence" value="ECO:0007669"/>
    <property type="project" value="UniProtKB-KW"/>
</dbReference>
<dbReference type="SUPFAM" id="SSF52540">
    <property type="entry name" value="P-loop containing nucleoside triphosphate hydrolases"/>
    <property type="match status" value="1"/>
</dbReference>
<protein>
    <recommendedName>
        <fullName evidence="6">DEAD/DEAH box helicase</fullName>
    </recommendedName>
</protein>
<dbReference type="GeneID" id="20820779"/>
<dbReference type="GO" id="GO:0006289">
    <property type="term" value="P:nucleotide-excision repair"/>
    <property type="evidence" value="ECO:0007669"/>
    <property type="project" value="TreeGrafter"/>
</dbReference>
<evidence type="ECO:0000256" key="2">
    <source>
        <dbReference type="ARBA" id="ARBA00022840"/>
    </source>
</evidence>